<evidence type="ECO:0000256" key="9">
    <source>
        <dbReference type="RuleBase" id="RU368033"/>
    </source>
</evidence>
<organism evidence="11">
    <name type="scientific">Craspedostauros australis</name>
    <dbReference type="NCBI Taxonomy" id="1486917"/>
    <lineage>
        <taxon>Eukaryota</taxon>
        <taxon>Sar</taxon>
        <taxon>Stramenopiles</taxon>
        <taxon>Ochrophyta</taxon>
        <taxon>Bacillariophyta</taxon>
        <taxon>Bacillariophyceae</taxon>
        <taxon>Bacillariophycidae</taxon>
        <taxon>Naviculales</taxon>
        <taxon>Naviculaceae</taxon>
        <taxon>Craspedostauros</taxon>
    </lineage>
</organism>
<reference evidence="11" key="1">
    <citation type="submission" date="2021-01" db="EMBL/GenBank/DDBJ databases">
        <authorList>
            <person name="Corre E."/>
            <person name="Pelletier E."/>
            <person name="Niang G."/>
            <person name="Scheremetjew M."/>
            <person name="Finn R."/>
            <person name="Kale V."/>
            <person name="Holt S."/>
            <person name="Cochrane G."/>
            <person name="Meng A."/>
            <person name="Brown T."/>
            <person name="Cohen L."/>
        </authorList>
    </citation>
    <scope>NUCLEOTIDE SEQUENCE</scope>
    <source>
        <strain evidence="11">CCMP3328</strain>
    </source>
</reference>
<dbReference type="AlphaFoldDB" id="A0A7S0F5H5"/>
<keyword evidence="6 9" id="KW-1133">Transmembrane helix</keyword>
<evidence type="ECO:0000256" key="4">
    <source>
        <dbReference type="ARBA" id="ARBA00022692"/>
    </source>
</evidence>
<evidence type="ECO:0000256" key="6">
    <source>
        <dbReference type="ARBA" id="ARBA00022989"/>
    </source>
</evidence>
<dbReference type="GO" id="GO:0008233">
    <property type="term" value="F:peptidase activity"/>
    <property type="evidence" value="ECO:0007669"/>
    <property type="project" value="UniProtKB-UniRule"/>
</dbReference>
<dbReference type="GO" id="GO:0045047">
    <property type="term" value="P:protein targeting to ER"/>
    <property type="evidence" value="ECO:0007669"/>
    <property type="project" value="TreeGrafter"/>
</dbReference>
<keyword evidence="5 9" id="KW-0256">Endoplasmic reticulum</keyword>
<dbReference type="Pfam" id="PF06703">
    <property type="entry name" value="SPC25"/>
    <property type="match status" value="1"/>
</dbReference>
<name>A0A7S0F5H5_9STRA</name>
<comment type="similarity">
    <text evidence="2 9">Belongs to the SPCS2 family.</text>
</comment>
<evidence type="ECO:0000256" key="5">
    <source>
        <dbReference type="ARBA" id="ARBA00022824"/>
    </source>
</evidence>
<dbReference type="EMBL" id="HBEF01021577">
    <property type="protein sequence ID" value="CAD8341216.1"/>
    <property type="molecule type" value="Transcribed_RNA"/>
</dbReference>
<keyword evidence="7 9" id="KW-0472">Membrane</keyword>
<dbReference type="InterPro" id="IPR009582">
    <property type="entry name" value="Spc2/SPCS2"/>
</dbReference>
<protein>
    <recommendedName>
        <fullName evidence="3 9">Signal peptidase complex subunit 2</fullName>
    </recommendedName>
</protein>
<feature type="region of interest" description="Disordered" evidence="10">
    <location>
        <begin position="1"/>
        <end position="37"/>
    </location>
</feature>
<evidence type="ECO:0000256" key="7">
    <source>
        <dbReference type="ARBA" id="ARBA00023136"/>
    </source>
</evidence>
<evidence type="ECO:0000256" key="10">
    <source>
        <dbReference type="SAM" id="MobiDB-lite"/>
    </source>
</evidence>
<evidence type="ECO:0000313" key="11">
    <source>
        <dbReference type="EMBL" id="CAD8341216.1"/>
    </source>
</evidence>
<feature type="compositionally biased region" description="Acidic residues" evidence="10">
    <location>
        <begin position="22"/>
        <end position="37"/>
    </location>
</feature>
<comment type="function">
    <text evidence="8 9">Component of the signal peptidase complex (SPC) which catalyzes the cleavage of N-terminal signal sequences from nascent proteins as they are translocated into the lumen of the endoplasmic reticulum. Enhances the enzymatic activity of SPC and facilitates the interactions between different components of the translocation site.</text>
</comment>
<feature type="transmembrane region" description="Helical" evidence="9">
    <location>
        <begin position="106"/>
        <end position="128"/>
    </location>
</feature>
<evidence type="ECO:0000256" key="8">
    <source>
        <dbReference type="ARBA" id="ARBA00045608"/>
    </source>
</evidence>
<comment type="subcellular location">
    <subcellularLocation>
        <location evidence="1 9">Endoplasmic reticulum membrane</location>
        <topology evidence="1 9">Multi-pass membrane protein</topology>
    </subcellularLocation>
</comment>
<feature type="transmembrane region" description="Helical" evidence="9">
    <location>
        <begin position="80"/>
        <end position="100"/>
    </location>
</feature>
<evidence type="ECO:0000256" key="2">
    <source>
        <dbReference type="ARBA" id="ARBA00007324"/>
    </source>
</evidence>
<dbReference type="PANTHER" id="PTHR13085">
    <property type="entry name" value="MICROSOMAL SIGNAL PEPTIDASE 25 KDA SUBUNIT"/>
    <property type="match status" value="1"/>
</dbReference>
<dbReference type="GO" id="GO:0005787">
    <property type="term" value="C:signal peptidase complex"/>
    <property type="evidence" value="ECO:0007669"/>
    <property type="project" value="UniProtKB-UniRule"/>
</dbReference>
<keyword evidence="4 9" id="KW-0812">Transmembrane</keyword>
<dbReference type="PANTHER" id="PTHR13085:SF0">
    <property type="entry name" value="SIGNAL PEPTIDASE COMPLEX SUBUNIT 2"/>
    <property type="match status" value="1"/>
</dbReference>
<evidence type="ECO:0000256" key="1">
    <source>
        <dbReference type="ARBA" id="ARBA00004477"/>
    </source>
</evidence>
<sequence length="230" mass="26132">MAKKKAQTKDDSAEAAAVLLEEKEEDNDEEYDDDDDEEELDLLQVELGDMVKLKQVLDETVSVAILDQVEEDCRFDNFKLCLMTVACIFAVVAQFAPIPFPDSRPILGACCCLYFILSGVLQFITTYIDKDCILLTKAVEKNEKNTDMEKHGLRVRSQLPRFSEWYKVILEFEGRQDTPSVEQVWSIGQFFDSDGMFDEIGLKMEVNSLYLRLAAGKYDSKSSSDKAKQS</sequence>
<evidence type="ECO:0000256" key="3">
    <source>
        <dbReference type="ARBA" id="ARBA00017057"/>
    </source>
</evidence>
<accession>A0A7S0F5H5</accession>
<gene>
    <name evidence="11" type="ORF">CAUS1442_LOCUS13351</name>
</gene>
<dbReference type="GO" id="GO:0006465">
    <property type="term" value="P:signal peptide processing"/>
    <property type="evidence" value="ECO:0007669"/>
    <property type="project" value="UniProtKB-UniRule"/>
</dbReference>
<proteinExistence type="inferred from homology"/>